<dbReference type="SMART" id="SM00020">
    <property type="entry name" value="Tryp_SPc"/>
    <property type="match status" value="1"/>
</dbReference>
<reference evidence="4 5" key="1">
    <citation type="journal article" date="2016" name="Nat. Commun.">
        <title>Extremotolerant tardigrade genome and improved radiotolerance of human cultured cells by tardigrade-unique protein.</title>
        <authorList>
            <person name="Hashimoto T."/>
            <person name="Horikawa D.D."/>
            <person name="Saito Y."/>
            <person name="Kuwahara H."/>
            <person name="Kozuka-Hata H."/>
            <person name="Shin-I T."/>
            <person name="Minakuchi Y."/>
            <person name="Ohishi K."/>
            <person name="Motoyama A."/>
            <person name="Aizu T."/>
            <person name="Enomoto A."/>
            <person name="Kondo K."/>
            <person name="Tanaka S."/>
            <person name="Hara Y."/>
            <person name="Koshikawa S."/>
            <person name="Sagara H."/>
            <person name="Miura T."/>
            <person name="Yokobori S."/>
            <person name="Miyagawa K."/>
            <person name="Suzuki Y."/>
            <person name="Kubo T."/>
            <person name="Oyama M."/>
            <person name="Kohara Y."/>
            <person name="Fujiyama A."/>
            <person name="Arakawa K."/>
            <person name="Katayama T."/>
            <person name="Toyoda A."/>
            <person name="Kunieda T."/>
        </authorList>
    </citation>
    <scope>NUCLEOTIDE SEQUENCE [LARGE SCALE GENOMIC DNA]</scope>
    <source>
        <strain evidence="4 5">YOKOZUNA-1</strain>
    </source>
</reference>
<sequence>MAGMKSRLISFILLVYFSKLIGGELVKNSASQNGTFLDSFEPVAFRSLFSRRPQQFLRRISDSSSENLLVQMPLGLNCTADDNGAKGYCVDLGQTASRCYDRDVVDSADCDPATHVCCTERRAITVDDVPCGLLGLSIRSPRRPRLPNDPMVNEVCWMASLMGILKSNGMNQHVCDAVIFNSTHVMTPAECLLRVKKDLAKYKRVLAMVGKPVHVFRQSLDFSQPRCGQEYAVLIGGEVFRADGAMLGRITKKGYVFLQVDGNILKDRCTCRVCLPTYGDLAGLTTSSRCYASGFVPTDSGERKKGVKDRSSALLTLDTFRTNLVSPSACRILLAPQKLQEEQTEKIISTLLCSVAPTLGYGRCLGVMGDGLTCVGEHGHHFLVGLSIQPQDCYSAPRLFRNVIGCHDGIDDPDMACPLPQLTPPGFGTCGSPGSNHTDPFGLAFQTSMGKAQRALNVGRRMQMVSSFPVSDAALMGRSAFAESQISNPGLHFQYDALAICWEVAVVDPSRGHCSGALISSRHVLTAAHCLTEADGSIMSHPEVLRVYIGFDSIPRDSTKDCEVIATVKSIRVHPLYTKPSGTRFYDLNDIALIELDSPLDLQNTKCICTICLSNAETPVGGELCTLSGYGCPTPILASESCPAPRPWGLTWSNVVVLGPKVCSAIPHFTPEAMMCTVSDGGKRQVVRLLHTVDDLFHNIAW</sequence>
<comment type="caution">
    <text evidence="4">The sequence shown here is derived from an EMBL/GenBank/DDBJ whole genome shotgun (WGS) entry which is preliminary data.</text>
</comment>
<dbReference type="OrthoDB" id="8189841at2759"/>
<dbReference type="PROSITE" id="PS00134">
    <property type="entry name" value="TRYPSIN_HIS"/>
    <property type="match status" value="1"/>
</dbReference>
<dbReference type="Pfam" id="PF00089">
    <property type="entry name" value="Trypsin"/>
    <property type="match status" value="1"/>
</dbReference>
<feature type="chain" id="PRO_5008897787" description="Peptidase S1 domain-containing protein" evidence="2">
    <location>
        <begin position="24"/>
        <end position="702"/>
    </location>
</feature>
<dbReference type="InterPro" id="IPR001314">
    <property type="entry name" value="Peptidase_S1A"/>
</dbReference>
<accession>A0A1D1UYR7</accession>
<evidence type="ECO:0000259" key="3">
    <source>
        <dbReference type="PROSITE" id="PS50240"/>
    </source>
</evidence>
<dbReference type="InterPro" id="IPR018114">
    <property type="entry name" value="TRYPSIN_HIS"/>
</dbReference>
<keyword evidence="5" id="KW-1185">Reference proteome</keyword>
<dbReference type="InterPro" id="IPR043504">
    <property type="entry name" value="Peptidase_S1_PA_chymotrypsin"/>
</dbReference>
<dbReference type="SUPFAM" id="SSF50494">
    <property type="entry name" value="Trypsin-like serine proteases"/>
    <property type="match status" value="2"/>
</dbReference>
<dbReference type="STRING" id="947166.A0A1D1UYR7"/>
<name>A0A1D1UYR7_RAMVA</name>
<dbReference type="GO" id="GO:0006508">
    <property type="term" value="P:proteolysis"/>
    <property type="evidence" value="ECO:0007669"/>
    <property type="project" value="InterPro"/>
</dbReference>
<dbReference type="EMBL" id="BDGG01000002">
    <property type="protein sequence ID" value="GAU91593.1"/>
    <property type="molecule type" value="Genomic_DNA"/>
</dbReference>
<dbReference type="Proteomes" id="UP000186922">
    <property type="component" value="Unassembled WGS sequence"/>
</dbReference>
<dbReference type="PANTHER" id="PTHR24253">
    <property type="entry name" value="TRANSMEMBRANE PROTEASE SERINE"/>
    <property type="match status" value="1"/>
</dbReference>
<protein>
    <recommendedName>
        <fullName evidence="3">Peptidase S1 domain-containing protein</fullName>
    </recommendedName>
</protein>
<dbReference type="InterPro" id="IPR001254">
    <property type="entry name" value="Trypsin_dom"/>
</dbReference>
<dbReference type="PROSITE" id="PS50240">
    <property type="entry name" value="TRYPSIN_DOM"/>
    <property type="match status" value="1"/>
</dbReference>
<evidence type="ECO:0000313" key="5">
    <source>
        <dbReference type="Proteomes" id="UP000186922"/>
    </source>
</evidence>
<dbReference type="Gene3D" id="2.40.10.10">
    <property type="entry name" value="Trypsin-like serine proteases"/>
    <property type="match status" value="3"/>
</dbReference>
<evidence type="ECO:0000256" key="1">
    <source>
        <dbReference type="ARBA" id="ARBA00023157"/>
    </source>
</evidence>
<evidence type="ECO:0000256" key="2">
    <source>
        <dbReference type="SAM" id="SignalP"/>
    </source>
</evidence>
<proteinExistence type="predicted"/>
<organism evidence="4 5">
    <name type="scientific">Ramazzottius varieornatus</name>
    <name type="common">Water bear</name>
    <name type="synonym">Tardigrade</name>
    <dbReference type="NCBI Taxonomy" id="947166"/>
    <lineage>
        <taxon>Eukaryota</taxon>
        <taxon>Metazoa</taxon>
        <taxon>Ecdysozoa</taxon>
        <taxon>Tardigrada</taxon>
        <taxon>Eutardigrada</taxon>
        <taxon>Parachela</taxon>
        <taxon>Hypsibioidea</taxon>
        <taxon>Ramazzottiidae</taxon>
        <taxon>Ramazzottius</taxon>
    </lineage>
</organism>
<keyword evidence="2" id="KW-0732">Signal</keyword>
<dbReference type="AlphaFoldDB" id="A0A1D1UYR7"/>
<dbReference type="PANTHER" id="PTHR24253:SF176">
    <property type="entry name" value="CORIN, ISOFORM B"/>
    <property type="match status" value="1"/>
</dbReference>
<feature type="domain" description="Peptidase S1" evidence="3">
    <location>
        <begin position="502"/>
        <end position="702"/>
    </location>
</feature>
<evidence type="ECO:0000313" key="4">
    <source>
        <dbReference type="EMBL" id="GAU91593.1"/>
    </source>
</evidence>
<dbReference type="PRINTS" id="PR00722">
    <property type="entry name" value="CHYMOTRYPSIN"/>
</dbReference>
<dbReference type="InterPro" id="IPR009003">
    <property type="entry name" value="Peptidase_S1_PA"/>
</dbReference>
<keyword evidence="1" id="KW-1015">Disulfide bond</keyword>
<gene>
    <name evidence="4" type="primary">RvY_03820</name>
    <name evidence="4" type="synonym">RvY_03820.1</name>
    <name evidence="4" type="ORF">RvY_03820-1</name>
</gene>
<feature type="signal peptide" evidence="2">
    <location>
        <begin position="1"/>
        <end position="23"/>
    </location>
</feature>
<dbReference type="GO" id="GO:0004252">
    <property type="term" value="F:serine-type endopeptidase activity"/>
    <property type="evidence" value="ECO:0007669"/>
    <property type="project" value="InterPro"/>
</dbReference>